<accession>A0AAV0HB95</accession>
<dbReference type="EMBL" id="CAMGYJ010000002">
    <property type="protein sequence ID" value="CAI0382288.1"/>
    <property type="molecule type" value="Genomic_DNA"/>
</dbReference>
<proteinExistence type="predicted"/>
<sequence>MVVFLQFGGFIASCESIHRLPLCPSSAVWICLAGARRIVGDSVFSSCRGVALLFLEVLWSSALLGRGLLCLTFLCLSAWSSSIHSPFHRHVILVSRFTVMGRL</sequence>
<name>A0AAV0HB95_9ROSI</name>
<evidence type="ECO:0000313" key="2">
    <source>
        <dbReference type="Proteomes" id="UP001154282"/>
    </source>
</evidence>
<keyword evidence="2" id="KW-1185">Reference proteome</keyword>
<dbReference type="Proteomes" id="UP001154282">
    <property type="component" value="Unassembled WGS sequence"/>
</dbReference>
<protein>
    <recommendedName>
        <fullName evidence="3">Secreted protein</fullName>
    </recommendedName>
</protein>
<evidence type="ECO:0000313" key="1">
    <source>
        <dbReference type="EMBL" id="CAI0382288.1"/>
    </source>
</evidence>
<organism evidence="1 2">
    <name type="scientific">Linum tenue</name>
    <dbReference type="NCBI Taxonomy" id="586396"/>
    <lineage>
        <taxon>Eukaryota</taxon>
        <taxon>Viridiplantae</taxon>
        <taxon>Streptophyta</taxon>
        <taxon>Embryophyta</taxon>
        <taxon>Tracheophyta</taxon>
        <taxon>Spermatophyta</taxon>
        <taxon>Magnoliopsida</taxon>
        <taxon>eudicotyledons</taxon>
        <taxon>Gunneridae</taxon>
        <taxon>Pentapetalae</taxon>
        <taxon>rosids</taxon>
        <taxon>fabids</taxon>
        <taxon>Malpighiales</taxon>
        <taxon>Linaceae</taxon>
        <taxon>Linum</taxon>
    </lineage>
</organism>
<reference evidence="1" key="1">
    <citation type="submission" date="2022-08" db="EMBL/GenBank/DDBJ databases">
        <authorList>
            <person name="Gutierrez-Valencia J."/>
        </authorList>
    </citation>
    <scope>NUCLEOTIDE SEQUENCE</scope>
</reference>
<gene>
    <name evidence="1" type="ORF">LITE_LOCUS3508</name>
</gene>
<evidence type="ECO:0008006" key="3">
    <source>
        <dbReference type="Google" id="ProtNLM"/>
    </source>
</evidence>
<comment type="caution">
    <text evidence="1">The sequence shown here is derived from an EMBL/GenBank/DDBJ whole genome shotgun (WGS) entry which is preliminary data.</text>
</comment>
<dbReference type="AlphaFoldDB" id="A0AAV0HB95"/>